<comment type="cofactor">
    <cofactor evidence="1">
        <name>Zn(2+)</name>
        <dbReference type="ChEBI" id="CHEBI:29105"/>
    </cofactor>
</comment>
<dbReference type="PROSITE" id="PS00132">
    <property type="entry name" value="CARBOXYPEPT_ZN_1"/>
    <property type="match status" value="1"/>
</dbReference>
<accession>A0A8J2KKD7</accession>
<evidence type="ECO:0000256" key="4">
    <source>
        <dbReference type="ARBA" id="ARBA00022670"/>
    </source>
</evidence>
<dbReference type="Pfam" id="PF02244">
    <property type="entry name" value="Propep_M14"/>
    <property type="match status" value="1"/>
</dbReference>
<feature type="active site" description="Proton donor/acceptor" evidence="9">
    <location>
        <position position="375"/>
    </location>
</feature>
<dbReference type="GO" id="GO:0008270">
    <property type="term" value="F:zinc ion binding"/>
    <property type="evidence" value="ECO:0007669"/>
    <property type="project" value="InterPro"/>
</dbReference>
<dbReference type="GO" id="GO:0004181">
    <property type="term" value="F:metallocarboxypeptidase activity"/>
    <property type="evidence" value="ECO:0007669"/>
    <property type="project" value="InterPro"/>
</dbReference>
<dbReference type="EMBL" id="CAJVCH010361194">
    <property type="protein sequence ID" value="CAG7816110.1"/>
    <property type="molecule type" value="Genomic_DNA"/>
</dbReference>
<dbReference type="OrthoDB" id="3626597at2759"/>
<dbReference type="GO" id="GO:0005615">
    <property type="term" value="C:extracellular space"/>
    <property type="evidence" value="ECO:0007669"/>
    <property type="project" value="TreeGrafter"/>
</dbReference>
<evidence type="ECO:0000259" key="11">
    <source>
        <dbReference type="PROSITE" id="PS52035"/>
    </source>
</evidence>
<keyword evidence="5" id="KW-0479">Metal-binding</keyword>
<dbReference type="InterPro" id="IPR003146">
    <property type="entry name" value="M14A_act_pep"/>
</dbReference>
<dbReference type="PROSITE" id="PS52035">
    <property type="entry name" value="PEPTIDASE_M14"/>
    <property type="match status" value="1"/>
</dbReference>
<dbReference type="GO" id="GO:0006508">
    <property type="term" value="P:proteolysis"/>
    <property type="evidence" value="ECO:0007669"/>
    <property type="project" value="UniProtKB-KW"/>
</dbReference>
<dbReference type="InterPro" id="IPR000834">
    <property type="entry name" value="Peptidase_M14"/>
</dbReference>
<dbReference type="SMART" id="SM00631">
    <property type="entry name" value="Zn_pept"/>
    <property type="match status" value="1"/>
</dbReference>
<dbReference type="FunFam" id="3.40.630.10:FF:000001">
    <property type="entry name" value="Carboxypeptidase B"/>
    <property type="match status" value="1"/>
</dbReference>
<dbReference type="CDD" id="cd03860">
    <property type="entry name" value="M14_CP_A-B_like"/>
    <property type="match status" value="1"/>
</dbReference>
<keyword evidence="13" id="KW-1185">Reference proteome</keyword>
<dbReference type="InterPro" id="IPR057246">
    <property type="entry name" value="CARBOXYPEPT_ZN_1"/>
</dbReference>
<evidence type="ECO:0000256" key="2">
    <source>
        <dbReference type="ARBA" id="ARBA00005988"/>
    </source>
</evidence>
<dbReference type="AlphaFoldDB" id="A0A8J2KKD7"/>
<name>A0A8J2KKD7_9HEXA</name>
<protein>
    <recommendedName>
        <fullName evidence="11">Peptidase M14 domain-containing protein</fullName>
    </recommendedName>
</protein>
<comment type="caution">
    <text evidence="12">The sequence shown here is derived from an EMBL/GenBank/DDBJ whole genome shotgun (WGS) entry which is preliminary data.</text>
</comment>
<keyword evidence="10" id="KW-0732">Signal</keyword>
<organism evidence="12 13">
    <name type="scientific">Allacma fusca</name>
    <dbReference type="NCBI Taxonomy" id="39272"/>
    <lineage>
        <taxon>Eukaryota</taxon>
        <taxon>Metazoa</taxon>
        <taxon>Ecdysozoa</taxon>
        <taxon>Arthropoda</taxon>
        <taxon>Hexapoda</taxon>
        <taxon>Collembola</taxon>
        <taxon>Symphypleona</taxon>
        <taxon>Sminthuridae</taxon>
        <taxon>Allacma</taxon>
    </lineage>
</organism>
<evidence type="ECO:0000256" key="3">
    <source>
        <dbReference type="ARBA" id="ARBA00022645"/>
    </source>
</evidence>
<evidence type="ECO:0000313" key="12">
    <source>
        <dbReference type="EMBL" id="CAG7816110.1"/>
    </source>
</evidence>
<evidence type="ECO:0000256" key="8">
    <source>
        <dbReference type="ARBA" id="ARBA00023049"/>
    </source>
</evidence>
<proteinExistence type="inferred from homology"/>
<keyword evidence="4" id="KW-0645">Protease</keyword>
<evidence type="ECO:0000256" key="7">
    <source>
        <dbReference type="ARBA" id="ARBA00022833"/>
    </source>
</evidence>
<evidence type="ECO:0000256" key="10">
    <source>
        <dbReference type="SAM" id="SignalP"/>
    </source>
</evidence>
<keyword evidence="7" id="KW-0862">Zinc</keyword>
<feature type="domain" description="Peptidase M14" evidence="11">
    <location>
        <begin position="112"/>
        <end position="409"/>
    </location>
</feature>
<evidence type="ECO:0000256" key="6">
    <source>
        <dbReference type="ARBA" id="ARBA00022801"/>
    </source>
</evidence>
<keyword evidence="8" id="KW-0482">Metalloprotease</keyword>
<evidence type="ECO:0000313" key="13">
    <source>
        <dbReference type="Proteomes" id="UP000708208"/>
    </source>
</evidence>
<evidence type="ECO:0000256" key="5">
    <source>
        <dbReference type="ARBA" id="ARBA00022723"/>
    </source>
</evidence>
<gene>
    <name evidence="12" type="ORF">AFUS01_LOCUS26744</name>
</gene>
<comment type="similarity">
    <text evidence="2 9">Belongs to the peptidase M14 family.</text>
</comment>
<dbReference type="Pfam" id="PF00246">
    <property type="entry name" value="Peptidase_M14"/>
    <property type="match status" value="1"/>
</dbReference>
<feature type="chain" id="PRO_5035164879" description="Peptidase M14 domain-containing protein" evidence="10">
    <location>
        <begin position="18"/>
        <end position="410"/>
    </location>
</feature>
<dbReference type="PANTHER" id="PTHR11705">
    <property type="entry name" value="PROTEASE FAMILY M14 CARBOXYPEPTIDASE A,B"/>
    <property type="match status" value="1"/>
</dbReference>
<keyword evidence="3" id="KW-0121">Carboxypeptidase</keyword>
<keyword evidence="6" id="KW-0378">Hydrolase</keyword>
<reference evidence="12" key="1">
    <citation type="submission" date="2021-06" db="EMBL/GenBank/DDBJ databases">
        <authorList>
            <person name="Hodson N. C."/>
            <person name="Mongue J. A."/>
            <person name="Jaron S. K."/>
        </authorList>
    </citation>
    <scope>NUCLEOTIDE SEQUENCE</scope>
</reference>
<dbReference type="Proteomes" id="UP000708208">
    <property type="component" value="Unassembled WGS sequence"/>
</dbReference>
<dbReference type="PANTHER" id="PTHR11705:SF91">
    <property type="entry name" value="FI01817P-RELATED"/>
    <property type="match status" value="1"/>
</dbReference>
<sequence length="410" mass="45612">MKVLAALLVCCFAAVSGEIVRFHGHEVLRVYPETQGEVSSLKVLGNLYDFWTPPRLNRPTDIQVGGGDKKALRDFLTKNGIKYEVMIDDLEQIINLERMSNVKGTNAFNLSAYNTLAEIHQFLDDISSQHPSLSEVIEIGKSTLGQPLRLIRIGANGGTRKKAYWIDGGIHAREWISPAVTVWTINELLTNNAKYSNLLEKVDFYILPVANADGYEFSRTSNRLWRKTRKNHSSIWGCIGADPNRNFDVHFGGSGTSSDKCSEIYRGPNAFSEPETAAMRDFIIARNSTTAEWKVYNSLHSYAQMILTPWGWTNALPDDYAKLRALGDRAAVALTAVHGTKYEVGSVTELLDAGAGGSDDWAYGSGLFEYSYTIEMRDTGRYGFVLPANQIVPTSEETFEAIRVMAESQL</sequence>
<feature type="signal peptide" evidence="10">
    <location>
        <begin position="1"/>
        <end position="17"/>
    </location>
</feature>
<evidence type="ECO:0000256" key="9">
    <source>
        <dbReference type="PROSITE-ProRule" id="PRU01379"/>
    </source>
</evidence>
<evidence type="ECO:0000256" key="1">
    <source>
        <dbReference type="ARBA" id="ARBA00001947"/>
    </source>
</evidence>